<feature type="non-terminal residue" evidence="1">
    <location>
        <position position="130"/>
    </location>
</feature>
<accession>A0A8J2LB87</accession>
<proteinExistence type="predicted"/>
<organism evidence="1 2">
    <name type="scientific">Allacma fusca</name>
    <dbReference type="NCBI Taxonomy" id="39272"/>
    <lineage>
        <taxon>Eukaryota</taxon>
        <taxon>Metazoa</taxon>
        <taxon>Ecdysozoa</taxon>
        <taxon>Arthropoda</taxon>
        <taxon>Hexapoda</taxon>
        <taxon>Collembola</taxon>
        <taxon>Symphypleona</taxon>
        <taxon>Sminthuridae</taxon>
        <taxon>Allacma</taxon>
    </lineage>
</organism>
<evidence type="ECO:0000313" key="2">
    <source>
        <dbReference type="Proteomes" id="UP000708208"/>
    </source>
</evidence>
<protein>
    <submittedName>
        <fullName evidence="1">Uncharacterized protein</fullName>
    </submittedName>
</protein>
<name>A0A8J2LB87_9HEXA</name>
<keyword evidence="2" id="KW-1185">Reference proteome</keyword>
<reference evidence="1" key="1">
    <citation type="submission" date="2021-06" db="EMBL/GenBank/DDBJ databases">
        <authorList>
            <person name="Hodson N. C."/>
            <person name="Mongue J. A."/>
            <person name="Jaron S. K."/>
        </authorList>
    </citation>
    <scope>NUCLEOTIDE SEQUENCE</scope>
</reference>
<feature type="non-terminal residue" evidence="1">
    <location>
        <position position="1"/>
    </location>
</feature>
<dbReference type="AlphaFoldDB" id="A0A8J2LB87"/>
<comment type="caution">
    <text evidence="1">The sequence shown here is derived from an EMBL/GenBank/DDBJ whole genome shotgun (WGS) entry which is preliminary data.</text>
</comment>
<gene>
    <name evidence="1" type="ORF">AFUS01_LOCUS41804</name>
</gene>
<sequence>LEGEVDRYKELVPETVERKETEVQCDIIQELMFRVRRGDKFKLPVELGLPDFPTILEESRNLKGEVAVLKFWQSRCTCNKQGHLARPQARVPDYPRRRVVSASTAIPSDTTTIQPPSALVSQHITNAPCI</sequence>
<dbReference type="EMBL" id="CAJVCH010563469">
    <property type="protein sequence ID" value="CAG7832098.1"/>
    <property type="molecule type" value="Genomic_DNA"/>
</dbReference>
<evidence type="ECO:0000313" key="1">
    <source>
        <dbReference type="EMBL" id="CAG7832098.1"/>
    </source>
</evidence>
<dbReference type="Proteomes" id="UP000708208">
    <property type="component" value="Unassembled WGS sequence"/>
</dbReference>